<name>A0A132AG53_SARSC</name>
<evidence type="ECO:0000313" key="2">
    <source>
        <dbReference type="EMBL" id="KPM09968.1"/>
    </source>
</evidence>
<dbReference type="AlphaFoldDB" id="A0A132AG53"/>
<organism evidence="2 3">
    <name type="scientific">Sarcoptes scabiei</name>
    <name type="common">Itch mite</name>
    <name type="synonym">Acarus scabiei</name>
    <dbReference type="NCBI Taxonomy" id="52283"/>
    <lineage>
        <taxon>Eukaryota</taxon>
        <taxon>Metazoa</taxon>
        <taxon>Ecdysozoa</taxon>
        <taxon>Arthropoda</taxon>
        <taxon>Chelicerata</taxon>
        <taxon>Arachnida</taxon>
        <taxon>Acari</taxon>
        <taxon>Acariformes</taxon>
        <taxon>Sarcoptiformes</taxon>
        <taxon>Astigmata</taxon>
        <taxon>Psoroptidia</taxon>
        <taxon>Sarcoptoidea</taxon>
        <taxon>Sarcoptidae</taxon>
        <taxon>Sarcoptinae</taxon>
        <taxon>Sarcoptes</taxon>
    </lineage>
</organism>
<dbReference type="Proteomes" id="UP000616769">
    <property type="component" value="Unassembled WGS sequence"/>
</dbReference>
<evidence type="ECO:0000259" key="1">
    <source>
        <dbReference type="PROSITE" id="PS50846"/>
    </source>
</evidence>
<dbReference type="GO" id="GO:0046872">
    <property type="term" value="F:metal ion binding"/>
    <property type="evidence" value="ECO:0007669"/>
    <property type="project" value="InterPro"/>
</dbReference>
<dbReference type="SUPFAM" id="SSF55008">
    <property type="entry name" value="HMA, heavy metal-associated domain"/>
    <property type="match status" value="1"/>
</dbReference>
<dbReference type="CDD" id="cd00371">
    <property type="entry name" value="HMA"/>
    <property type="match status" value="1"/>
</dbReference>
<accession>A0A132AG53</accession>
<dbReference type="Gene3D" id="3.30.70.100">
    <property type="match status" value="1"/>
</dbReference>
<dbReference type="VEuPathDB" id="VectorBase:SSCA010509"/>
<feature type="domain" description="HMA" evidence="1">
    <location>
        <begin position="4"/>
        <end position="76"/>
    </location>
</feature>
<dbReference type="EMBL" id="JXLN01014334">
    <property type="protein sequence ID" value="KPM09968.1"/>
    <property type="molecule type" value="Genomic_DNA"/>
</dbReference>
<dbReference type="PROSITE" id="PS50846">
    <property type="entry name" value="HMA_2"/>
    <property type="match status" value="1"/>
</dbReference>
<protein>
    <recommendedName>
        <fullName evidence="1">HMA domain-containing protein</fullName>
    </recommendedName>
</protein>
<reference evidence="2 3" key="1">
    <citation type="journal article" date="2015" name="Parasit. Vectors">
        <title>Draft genome of the scabies mite.</title>
        <authorList>
            <person name="Rider S.D.Jr."/>
            <person name="Morgan M.S."/>
            <person name="Arlian L.G."/>
        </authorList>
    </citation>
    <scope>NUCLEOTIDE SEQUENCE [LARGE SCALE GENOMIC DNA]</scope>
    <source>
        <strain evidence="2">Arlian Lab</strain>
    </source>
</reference>
<evidence type="ECO:0000313" key="3">
    <source>
        <dbReference type="Proteomes" id="UP000616769"/>
    </source>
</evidence>
<dbReference type="InterPro" id="IPR006121">
    <property type="entry name" value="HMA_dom"/>
</dbReference>
<sequence length="76" mass="8261">MSNQSVHKFVTDITCDACTNAIRKSLTKTFGDRLANVSADIATKELSITMNHKGPGQAFTTEEVFEALKKTGRDIG</sequence>
<proteinExistence type="predicted"/>
<gene>
    <name evidence="2" type="ORF">QR98_0085140</name>
</gene>
<dbReference type="InterPro" id="IPR036163">
    <property type="entry name" value="HMA_dom_sf"/>
</dbReference>
<comment type="caution">
    <text evidence="2">The sequence shown here is derived from an EMBL/GenBank/DDBJ whole genome shotgun (WGS) entry which is preliminary data.</text>
</comment>